<name>A0A930GU77_9FIRM</name>
<gene>
    <name evidence="1" type="ORF">HXM90_00560</name>
</gene>
<accession>A0A930GU77</accession>
<sequence length="228" mass="26632">MDGFNERVHAYIPAKYYHYLKEYFGERGKRAFLHAVQYYGAQRGRRMAQRAIRDGVELTQENYNYYGEWINTEEIKREGIENRAELTSDGVMKISSCPWYTQFQDMNSREAGALYCKDLDASISRGFNPFLGYEVEKTLHEGEYCIHHLRSGNIGEGAKRGKNPESLRPFAYHCAHIFYAFKEVTEAIFLREGVKVSEKVLEDFQKDYGEEMTDAIVKYRNVNFNVCD</sequence>
<protein>
    <submittedName>
        <fullName evidence="1">L-2-amino-thiazoline-4-carboxylic acid hydrolase</fullName>
    </submittedName>
</protein>
<dbReference type="InterPro" id="IPR026002">
    <property type="entry name" value="ATC_hydrolase-like"/>
</dbReference>
<dbReference type="Proteomes" id="UP000775770">
    <property type="component" value="Unassembled WGS sequence"/>
</dbReference>
<comment type="caution">
    <text evidence="1">The sequence shown here is derived from an EMBL/GenBank/DDBJ whole genome shotgun (WGS) entry which is preliminary data.</text>
</comment>
<evidence type="ECO:0000313" key="1">
    <source>
        <dbReference type="EMBL" id="MBF1271903.1"/>
    </source>
</evidence>
<reference evidence="1" key="1">
    <citation type="submission" date="2020-04" db="EMBL/GenBank/DDBJ databases">
        <title>Deep metagenomics examines the oral microbiome during advanced dental caries in children, revealing novel taxa and co-occurrences with host molecules.</title>
        <authorList>
            <person name="Baker J.L."/>
            <person name="Morton J.T."/>
            <person name="Dinis M."/>
            <person name="Alvarez R."/>
            <person name="Tran N.C."/>
            <person name="Knight R."/>
            <person name="Edlund A."/>
        </authorList>
    </citation>
    <scope>NUCLEOTIDE SEQUENCE</scope>
    <source>
        <strain evidence="1">JCVI_38_bin.19</strain>
    </source>
</reference>
<organism evidence="1 2">
    <name type="scientific">Oribacterium sinus</name>
    <dbReference type="NCBI Taxonomy" id="237576"/>
    <lineage>
        <taxon>Bacteria</taxon>
        <taxon>Bacillati</taxon>
        <taxon>Bacillota</taxon>
        <taxon>Clostridia</taxon>
        <taxon>Lachnospirales</taxon>
        <taxon>Lachnospiraceae</taxon>
        <taxon>Oribacterium</taxon>
    </lineage>
</organism>
<evidence type="ECO:0000313" key="2">
    <source>
        <dbReference type="Proteomes" id="UP000775770"/>
    </source>
</evidence>
<dbReference type="RefSeq" id="WP_304069412.1">
    <property type="nucleotide sequence ID" value="NZ_JABZRA010000003.1"/>
</dbReference>
<proteinExistence type="predicted"/>
<dbReference type="AlphaFoldDB" id="A0A930GU77"/>
<dbReference type="GO" id="GO:0016787">
    <property type="term" value="F:hydrolase activity"/>
    <property type="evidence" value="ECO:0007669"/>
    <property type="project" value="UniProtKB-KW"/>
</dbReference>
<dbReference type="Pfam" id="PF14196">
    <property type="entry name" value="ATC_hydrolase"/>
    <property type="match status" value="1"/>
</dbReference>
<dbReference type="EMBL" id="JABZRA010000003">
    <property type="protein sequence ID" value="MBF1271903.1"/>
    <property type="molecule type" value="Genomic_DNA"/>
</dbReference>
<keyword evidence="1" id="KW-0378">Hydrolase</keyword>